<dbReference type="Proteomes" id="UP000799302">
    <property type="component" value="Unassembled WGS sequence"/>
</dbReference>
<sequence length="474" mass="51293">MYLSSHMRASIEARNRQSRGSSEATSTPSPPREPLLHQDNQAPSIPTEDSPADEVITVSSQSVSPVSNSPAMASFTPANSTSTTAIVHPATFTFNATKVPTATATTSFMPPSVPSPILTASSAPLSSFTPANRPAKLPPIIYDPPDPTPTPYLTTSTRPPQSPVPLPEPAQAPQIFTSNAMFATRQTPAQTQTPQESSATRKRGRNRTAIEPRMCRACGITYRYRRPHLQKYHAEELARGEHVGSEDGVDGDYNEDEEEGYDDSHVNLNSHAGTPVKWTAPSTRGPMRRSMGGVPSGRFCNVCGVVVEDMAEHQRARHGESTGFKAVNAPVEAPKMVAYETSPVFAAYAQRDQDDDDMKTTSTEVKAEVVEEPWEKLLRAIKTETYLDASERRTLIYELFSEQIKRLPAASSPIPRSHPDYGTGVTPQLTSSTSVDRDEESVVVTPLQASKEMGGGDGGMRENGFAVMPHNGGA</sequence>
<feature type="region of interest" description="Disordered" evidence="1">
    <location>
        <begin position="410"/>
        <end position="443"/>
    </location>
</feature>
<protein>
    <submittedName>
        <fullName evidence="2">Uncharacterized protein</fullName>
    </submittedName>
</protein>
<dbReference type="AlphaFoldDB" id="A0A6A6U2C7"/>
<gene>
    <name evidence="2" type="ORF">BT63DRAFT_427869</name>
</gene>
<evidence type="ECO:0000313" key="2">
    <source>
        <dbReference type="EMBL" id="KAF2666070.1"/>
    </source>
</evidence>
<dbReference type="EMBL" id="MU004239">
    <property type="protein sequence ID" value="KAF2666070.1"/>
    <property type="molecule type" value="Genomic_DNA"/>
</dbReference>
<keyword evidence="3" id="KW-1185">Reference proteome</keyword>
<name>A0A6A6U2C7_9PEZI</name>
<feature type="compositionally biased region" description="Polar residues" evidence="1">
    <location>
        <begin position="18"/>
        <end position="27"/>
    </location>
</feature>
<feature type="region of interest" description="Disordered" evidence="1">
    <location>
        <begin position="256"/>
        <end position="292"/>
    </location>
</feature>
<feature type="compositionally biased region" description="Polar residues" evidence="1">
    <location>
        <begin position="425"/>
        <end position="434"/>
    </location>
</feature>
<accession>A0A6A6U2C7</accession>
<feature type="compositionally biased region" description="Low complexity" evidence="1">
    <location>
        <begin position="55"/>
        <end position="69"/>
    </location>
</feature>
<feature type="region of interest" description="Disordered" evidence="1">
    <location>
        <begin position="186"/>
        <end position="208"/>
    </location>
</feature>
<proteinExistence type="predicted"/>
<reference evidence="2" key="1">
    <citation type="journal article" date="2020" name="Stud. Mycol.">
        <title>101 Dothideomycetes genomes: a test case for predicting lifestyles and emergence of pathogens.</title>
        <authorList>
            <person name="Haridas S."/>
            <person name="Albert R."/>
            <person name="Binder M."/>
            <person name="Bloem J."/>
            <person name="Labutti K."/>
            <person name="Salamov A."/>
            <person name="Andreopoulos B."/>
            <person name="Baker S."/>
            <person name="Barry K."/>
            <person name="Bills G."/>
            <person name="Bluhm B."/>
            <person name="Cannon C."/>
            <person name="Castanera R."/>
            <person name="Culley D."/>
            <person name="Daum C."/>
            <person name="Ezra D."/>
            <person name="Gonzalez J."/>
            <person name="Henrissat B."/>
            <person name="Kuo A."/>
            <person name="Liang C."/>
            <person name="Lipzen A."/>
            <person name="Lutzoni F."/>
            <person name="Magnuson J."/>
            <person name="Mondo S."/>
            <person name="Nolan M."/>
            <person name="Ohm R."/>
            <person name="Pangilinan J."/>
            <person name="Park H.-J."/>
            <person name="Ramirez L."/>
            <person name="Alfaro M."/>
            <person name="Sun H."/>
            <person name="Tritt A."/>
            <person name="Yoshinaga Y."/>
            <person name="Zwiers L.-H."/>
            <person name="Turgeon B."/>
            <person name="Goodwin S."/>
            <person name="Spatafora J."/>
            <person name="Crous P."/>
            <person name="Grigoriev I."/>
        </authorList>
    </citation>
    <scope>NUCLEOTIDE SEQUENCE</scope>
    <source>
        <strain evidence="2">CBS 115976</strain>
    </source>
</reference>
<feature type="region of interest" description="Disordered" evidence="1">
    <location>
        <begin position="1"/>
        <end position="70"/>
    </location>
</feature>
<evidence type="ECO:0000313" key="3">
    <source>
        <dbReference type="Proteomes" id="UP000799302"/>
    </source>
</evidence>
<organism evidence="2 3">
    <name type="scientific">Microthyrium microscopicum</name>
    <dbReference type="NCBI Taxonomy" id="703497"/>
    <lineage>
        <taxon>Eukaryota</taxon>
        <taxon>Fungi</taxon>
        <taxon>Dikarya</taxon>
        <taxon>Ascomycota</taxon>
        <taxon>Pezizomycotina</taxon>
        <taxon>Dothideomycetes</taxon>
        <taxon>Dothideomycetes incertae sedis</taxon>
        <taxon>Microthyriales</taxon>
        <taxon>Microthyriaceae</taxon>
        <taxon>Microthyrium</taxon>
    </lineage>
</organism>
<feature type="compositionally biased region" description="Low complexity" evidence="1">
    <location>
        <begin position="186"/>
        <end position="195"/>
    </location>
</feature>
<evidence type="ECO:0000256" key="1">
    <source>
        <dbReference type="SAM" id="MobiDB-lite"/>
    </source>
</evidence>